<protein>
    <submittedName>
        <fullName evidence="2">Uncharacterized protein</fullName>
    </submittedName>
</protein>
<dbReference type="EMBL" id="SJPU01000002">
    <property type="protein sequence ID" value="TWU15573.1"/>
    <property type="molecule type" value="Genomic_DNA"/>
</dbReference>
<dbReference type="AlphaFoldDB" id="A0A5C6BTN0"/>
<dbReference type="Proteomes" id="UP000319908">
    <property type="component" value="Unassembled WGS sequence"/>
</dbReference>
<keyword evidence="1" id="KW-0732">Signal</keyword>
<organism evidence="2 3">
    <name type="scientific">Allorhodopirellula heiligendammensis</name>
    <dbReference type="NCBI Taxonomy" id="2714739"/>
    <lineage>
        <taxon>Bacteria</taxon>
        <taxon>Pseudomonadati</taxon>
        <taxon>Planctomycetota</taxon>
        <taxon>Planctomycetia</taxon>
        <taxon>Pirellulales</taxon>
        <taxon>Pirellulaceae</taxon>
        <taxon>Allorhodopirellula</taxon>
    </lineage>
</organism>
<reference evidence="2 3" key="1">
    <citation type="journal article" date="2020" name="Antonie Van Leeuwenhoek">
        <title>Rhodopirellula heiligendammensis sp. nov., Rhodopirellula pilleata sp. nov., and Rhodopirellula solitaria sp. nov. isolated from natural or artificial marine surfaces in Northern Germany and California, USA, and emended description of the genus Rhodopirellula.</title>
        <authorList>
            <person name="Kallscheuer N."/>
            <person name="Wiegand S."/>
            <person name="Jogler M."/>
            <person name="Boedeker C."/>
            <person name="Peeters S.H."/>
            <person name="Rast P."/>
            <person name="Heuer A."/>
            <person name="Jetten M.S.M."/>
            <person name="Rohde M."/>
            <person name="Jogler C."/>
        </authorList>
    </citation>
    <scope>NUCLEOTIDE SEQUENCE [LARGE SCALE GENOMIC DNA]</scope>
    <source>
        <strain evidence="2 3">Poly21</strain>
    </source>
</reference>
<evidence type="ECO:0000313" key="3">
    <source>
        <dbReference type="Proteomes" id="UP000319908"/>
    </source>
</evidence>
<dbReference type="RefSeq" id="WP_146407419.1">
    <property type="nucleotide sequence ID" value="NZ_SJPU01000002.1"/>
</dbReference>
<gene>
    <name evidence="2" type="ORF">Poly21_27700</name>
</gene>
<dbReference type="OrthoDB" id="9908924at2"/>
<keyword evidence="3" id="KW-1185">Reference proteome</keyword>
<sequence>MLRLKKYGWVVVSASCLLASIAISQDGVESSSTVNAAPAPAETTAEQVRLDQLAMRQMMTSQAMLTKAKEQLMSDDQIAERIAREILMQEMVKDKEYLAMVRDGLSADSEDEPAMKMLVDKISAAKSKMLKDENAVMSMTQEMMVRQLAANRIAMMSGGRFDSDDLKELDKR</sequence>
<evidence type="ECO:0000313" key="2">
    <source>
        <dbReference type="EMBL" id="TWU15573.1"/>
    </source>
</evidence>
<accession>A0A5C6BTN0</accession>
<comment type="caution">
    <text evidence="2">The sequence shown here is derived from an EMBL/GenBank/DDBJ whole genome shotgun (WGS) entry which is preliminary data.</text>
</comment>
<proteinExistence type="predicted"/>
<feature type="signal peptide" evidence="1">
    <location>
        <begin position="1"/>
        <end position="24"/>
    </location>
</feature>
<evidence type="ECO:0000256" key="1">
    <source>
        <dbReference type="SAM" id="SignalP"/>
    </source>
</evidence>
<name>A0A5C6BTN0_9BACT</name>
<feature type="chain" id="PRO_5022810181" evidence="1">
    <location>
        <begin position="25"/>
        <end position="172"/>
    </location>
</feature>